<dbReference type="PANTHER" id="PTHR34218:SF3">
    <property type="entry name" value="ACYL-HOMOSERINE LACTONE ACYLASE PVDQ"/>
    <property type="match status" value="1"/>
</dbReference>
<comment type="similarity">
    <text evidence="1">Belongs to the peptidase S45 family.</text>
</comment>
<evidence type="ECO:0000256" key="6">
    <source>
        <dbReference type="SAM" id="SignalP"/>
    </source>
</evidence>
<dbReference type="Gene3D" id="2.30.120.10">
    <property type="match status" value="1"/>
</dbReference>
<dbReference type="RefSeq" id="WP_246283448.1">
    <property type="nucleotide sequence ID" value="NZ_JACCAC010000001.1"/>
</dbReference>
<dbReference type="SUPFAM" id="SSF56235">
    <property type="entry name" value="N-terminal nucleophile aminohydrolases (Ntn hydrolases)"/>
    <property type="match status" value="1"/>
</dbReference>
<dbReference type="Gene3D" id="3.60.20.10">
    <property type="entry name" value="Glutamine Phosphoribosylpyrophosphate, subunit 1, domain 1"/>
    <property type="match status" value="1"/>
</dbReference>
<evidence type="ECO:0000256" key="2">
    <source>
        <dbReference type="ARBA" id="ARBA00022729"/>
    </source>
</evidence>
<evidence type="ECO:0000313" key="8">
    <source>
        <dbReference type="Proteomes" id="UP000544110"/>
    </source>
</evidence>
<dbReference type="GO" id="GO:0016811">
    <property type="term" value="F:hydrolase activity, acting on carbon-nitrogen (but not peptide) bonds, in linear amides"/>
    <property type="evidence" value="ECO:0007669"/>
    <property type="project" value="InterPro"/>
</dbReference>
<dbReference type="AlphaFoldDB" id="A0A7Y9RXI5"/>
<gene>
    <name evidence="7" type="ORF">BJ989_002872</name>
</gene>
<dbReference type="InterPro" id="IPR043147">
    <property type="entry name" value="Penicillin_amidase_A-knob"/>
</dbReference>
<evidence type="ECO:0000256" key="1">
    <source>
        <dbReference type="ARBA" id="ARBA00006586"/>
    </source>
</evidence>
<sequence length="841" mass="89678">MRRRPPVRRPVAALAALAVGAALTPALVPGATSAAVPAPVTASTTATAAPTLAGAAAGPAAAVDLDGRADGRGPRYRATVTRTRHGIPHITARTWGSLGYGSGFATAETHICNLADTVLTGQGRRSRWFGATARYDDQVAMNGTNLQVDTLAADLRARRVVERLLADPVNGPGRETKAMVAGYVAGVERYLRSVGGPAGVRDPECRGAAYLRQRVTSVDLWYGVYLANLLASSGFLVKEIVEADPPSPDDPGLPQVPLAADVDREALLRGLGKDPEAPFGSNATAAGADVTTTGRGMVLGNPHFPWRGRYKFAQQHLTIPGRYDVAGASLVGSPVVNIGWNRDVAWSHTVSTAYRFTPYEFPTVGPDTILTESGPQPLERRVVRIPVKQADGSVTTVEEDLYRTPVGYVLDAPALLMGWSPASVWAVRDANAEHLRTVDTFHLMAKATSVRSLLAAQDRGAGMPWVNTIAADRRGDVLYADHSVVPNVPDDLAAVCTTPVGKVLQQVAGLPGLNGALAQSACAWGDDADAARPGIFGSANLPDAVRRDWVVNANDSYWLPNPAQPLEGFAGIIGCERCERSLRTRMVYRYVLDRLAGTDGLARGRRVSPETLRASQHENRVFGAELMREGGDLAAVCEAAEVGRACDVLAAWDGRSDTTSRGNHLFEEFVRRLPTDGSIWEVPFDAADPVGTPRDLDEGNAAVVQAMADAVAELRAARVRLDAPWGSLHVAGDRGAPPLPIGGGEGTTGNANVTVSRTPLRNRDRLSPVTYGSSHVQSVAFRRDGSVLARTILTYGQSEDPRSPWSTDQTRLFGQERWVTFPFTPREVARARVSRRVLSGS</sequence>
<evidence type="ECO:0000256" key="5">
    <source>
        <dbReference type="SAM" id="MobiDB-lite"/>
    </source>
</evidence>
<dbReference type="InterPro" id="IPR043146">
    <property type="entry name" value="Penicillin_amidase_N_B-knob"/>
</dbReference>
<keyword evidence="8" id="KW-1185">Reference proteome</keyword>
<keyword evidence="3 7" id="KW-0378">Hydrolase</keyword>
<dbReference type="PANTHER" id="PTHR34218">
    <property type="entry name" value="PEPTIDASE S45 PENICILLIN AMIDASE"/>
    <property type="match status" value="1"/>
</dbReference>
<evidence type="ECO:0000313" key="7">
    <source>
        <dbReference type="EMBL" id="NYG56568.1"/>
    </source>
</evidence>
<dbReference type="EC" id="3.5.1.97" evidence="7"/>
<proteinExistence type="inferred from homology"/>
<evidence type="ECO:0000256" key="3">
    <source>
        <dbReference type="ARBA" id="ARBA00022801"/>
    </source>
</evidence>
<protein>
    <submittedName>
        <fullName evidence="7">Acyl-homoserine-lactone acylase</fullName>
        <ecNumber evidence="7">3.5.1.97</ecNumber>
    </submittedName>
</protein>
<keyword evidence="2 6" id="KW-0732">Signal</keyword>
<dbReference type="EMBL" id="JACCAC010000001">
    <property type="protein sequence ID" value="NYG56568.1"/>
    <property type="molecule type" value="Genomic_DNA"/>
</dbReference>
<comment type="caution">
    <text evidence="7">The sequence shown here is derived from an EMBL/GenBank/DDBJ whole genome shotgun (WGS) entry which is preliminary data.</text>
</comment>
<keyword evidence="4" id="KW-0865">Zymogen</keyword>
<organism evidence="7 8">
    <name type="scientific">Nocardioides perillae</name>
    <dbReference type="NCBI Taxonomy" id="1119534"/>
    <lineage>
        <taxon>Bacteria</taxon>
        <taxon>Bacillati</taxon>
        <taxon>Actinomycetota</taxon>
        <taxon>Actinomycetes</taxon>
        <taxon>Propionibacteriales</taxon>
        <taxon>Nocardioidaceae</taxon>
        <taxon>Nocardioides</taxon>
    </lineage>
</organism>
<dbReference type="Proteomes" id="UP000544110">
    <property type="component" value="Unassembled WGS sequence"/>
</dbReference>
<evidence type="ECO:0000256" key="4">
    <source>
        <dbReference type="ARBA" id="ARBA00023145"/>
    </source>
</evidence>
<dbReference type="Gene3D" id="1.10.439.10">
    <property type="entry name" value="Penicillin Amidohydrolase, domain 1"/>
    <property type="match status" value="1"/>
</dbReference>
<accession>A0A7Y9RXI5</accession>
<reference evidence="7 8" key="1">
    <citation type="submission" date="2020-07" db="EMBL/GenBank/DDBJ databases">
        <title>Sequencing the genomes of 1000 actinobacteria strains.</title>
        <authorList>
            <person name="Klenk H.-P."/>
        </authorList>
    </citation>
    <scope>NUCLEOTIDE SEQUENCE [LARGE SCALE GENOMIC DNA]</scope>
    <source>
        <strain evidence="7 8">DSM 24552</strain>
    </source>
</reference>
<dbReference type="InterPro" id="IPR023343">
    <property type="entry name" value="Penicillin_amidase_dom1"/>
</dbReference>
<dbReference type="GO" id="GO:0017000">
    <property type="term" value="P:antibiotic biosynthetic process"/>
    <property type="evidence" value="ECO:0007669"/>
    <property type="project" value="InterPro"/>
</dbReference>
<dbReference type="InterPro" id="IPR029055">
    <property type="entry name" value="Ntn_hydrolases_N"/>
</dbReference>
<name>A0A7Y9RXI5_9ACTN</name>
<dbReference type="Pfam" id="PF01804">
    <property type="entry name" value="Penicil_amidase"/>
    <property type="match status" value="1"/>
</dbReference>
<feature type="signal peptide" evidence="6">
    <location>
        <begin position="1"/>
        <end position="34"/>
    </location>
</feature>
<feature type="chain" id="PRO_5031039651" evidence="6">
    <location>
        <begin position="35"/>
        <end position="841"/>
    </location>
</feature>
<dbReference type="Gene3D" id="1.10.1400.10">
    <property type="match status" value="1"/>
</dbReference>
<feature type="region of interest" description="Disordered" evidence="5">
    <location>
        <begin position="734"/>
        <end position="753"/>
    </location>
</feature>
<dbReference type="InterPro" id="IPR002692">
    <property type="entry name" value="S45"/>
</dbReference>